<keyword evidence="4" id="KW-1003">Cell membrane</keyword>
<keyword evidence="11" id="KW-1185">Reference proteome</keyword>
<dbReference type="GO" id="GO:0005886">
    <property type="term" value="C:plasma membrane"/>
    <property type="evidence" value="ECO:0007669"/>
    <property type="project" value="UniProtKB-SubCell"/>
</dbReference>
<feature type="transmembrane region" description="Helical" evidence="8">
    <location>
        <begin position="293"/>
        <end position="313"/>
    </location>
</feature>
<feature type="transmembrane region" description="Helical" evidence="8">
    <location>
        <begin position="130"/>
        <end position="152"/>
    </location>
</feature>
<name>A0A1B7LCU4_9FIRM</name>
<dbReference type="PANTHER" id="PTHR30252">
    <property type="entry name" value="INNER MEMBRANE PEPTIDE TRANSPORTER"/>
    <property type="match status" value="1"/>
</dbReference>
<feature type="transmembrane region" description="Helical" evidence="8">
    <location>
        <begin position="419"/>
        <end position="440"/>
    </location>
</feature>
<evidence type="ECO:0000259" key="9">
    <source>
        <dbReference type="Pfam" id="PF02554"/>
    </source>
</evidence>
<feature type="transmembrane region" description="Helical" evidence="8">
    <location>
        <begin position="190"/>
        <end position="209"/>
    </location>
</feature>
<keyword evidence="7 8" id="KW-0472">Membrane</keyword>
<keyword evidence="6 8" id="KW-1133">Transmembrane helix</keyword>
<accession>A0A1B7LCU4</accession>
<feature type="transmembrane region" description="Helical" evidence="8">
    <location>
        <begin position="224"/>
        <end position="244"/>
    </location>
</feature>
<dbReference type="AlphaFoldDB" id="A0A1B7LCU4"/>
<feature type="transmembrane region" description="Helical" evidence="8">
    <location>
        <begin position="493"/>
        <end position="514"/>
    </location>
</feature>
<proteinExistence type="inferred from homology"/>
<evidence type="ECO:0000313" key="10">
    <source>
        <dbReference type="EMBL" id="OAT80737.1"/>
    </source>
</evidence>
<gene>
    <name evidence="10" type="ORF">A6M21_12850</name>
</gene>
<evidence type="ECO:0000256" key="7">
    <source>
        <dbReference type="ARBA" id="ARBA00023136"/>
    </source>
</evidence>
<dbReference type="Pfam" id="PF02554">
    <property type="entry name" value="CstA"/>
    <property type="match status" value="1"/>
</dbReference>
<organism evidence="10 11">
    <name type="scientific">Desulfotomaculum copahuensis</name>
    <dbReference type="NCBI Taxonomy" id="1838280"/>
    <lineage>
        <taxon>Bacteria</taxon>
        <taxon>Bacillati</taxon>
        <taxon>Bacillota</taxon>
        <taxon>Clostridia</taxon>
        <taxon>Eubacteriales</taxon>
        <taxon>Desulfotomaculaceae</taxon>
        <taxon>Desulfotomaculum</taxon>
    </lineage>
</organism>
<feature type="transmembrane region" description="Helical" evidence="8">
    <location>
        <begin position="158"/>
        <end position="178"/>
    </location>
</feature>
<feature type="domain" description="CstA N-terminal" evidence="9">
    <location>
        <begin position="2"/>
        <end position="539"/>
    </location>
</feature>
<feature type="transmembrane region" description="Helical" evidence="8">
    <location>
        <begin position="87"/>
        <end position="109"/>
    </location>
</feature>
<feature type="transmembrane region" description="Helical" evidence="8">
    <location>
        <begin position="256"/>
        <end position="273"/>
    </location>
</feature>
<protein>
    <submittedName>
        <fullName evidence="10">Carbon starvation protein CstA</fullName>
    </submittedName>
</protein>
<keyword evidence="5 8" id="KW-0812">Transmembrane</keyword>
<evidence type="ECO:0000256" key="4">
    <source>
        <dbReference type="ARBA" id="ARBA00022475"/>
    </source>
</evidence>
<dbReference type="OrthoDB" id="9761224at2"/>
<dbReference type="InterPro" id="IPR051605">
    <property type="entry name" value="CstA"/>
</dbReference>
<comment type="caution">
    <text evidence="10">The sequence shown here is derived from an EMBL/GenBank/DDBJ whole genome shotgun (WGS) entry which is preliminary data.</text>
</comment>
<evidence type="ECO:0000256" key="1">
    <source>
        <dbReference type="ARBA" id="ARBA00004651"/>
    </source>
</evidence>
<reference evidence="10 11" key="1">
    <citation type="submission" date="2016-04" db="EMBL/GenBank/DDBJ databases">
        <authorList>
            <person name="Evans L.H."/>
            <person name="Alamgir A."/>
            <person name="Owens N."/>
            <person name="Weber N.D."/>
            <person name="Virtaneva K."/>
            <person name="Barbian K."/>
            <person name="Babar A."/>
            <person name="Rosenke K."/>
        </authorList>
    </citation>
    <scope>NUCLEOTIDE SEQUENCE [LARGE SCALE GENOMIC DNA]</scope>
    <source>
        <strain evidence="10 11">LMa1</strain>
    </source>
</reference>
<feature type="transmembrane region" description="Helical" evidence="8">
    <location>
        <begin position="521"/>
        <end position="542"/>
    </location>
</feature>
<dbReference type="RefSeq" id="WP_066669462.1">
    <property type="nucleotide sequence ID" value="NZ_LYVF01000174.1"/>
</dbReference>
<evidence type="ECO:0000256" key="5">
    <source>
        <dbReference type="ARBA" id="ARBA00022692"/>
    </source>
</evidence>
<feature type="transmembrane region" description="Helical" evidence="8">
    <location>
        <begin position="333"/>
        <end position="354"/>
    </location>
</feature>
<dbReference type="Proteomes" id="UP000078532">
    <property type="component" value="Unassembled WGS sequence"/>
</dbReference>
<dbReference type="EMBL" id="LYVF01000174">
    <property type="protein sequence ID" value="OAT80737.1"/>
    <property type="molecule type" value="Genomic_DNA"/>
</dbReference>
<evidence type="ECO:0000313" key="11">
    <source>
        <dbReference type="Proteomes" id="UP000078532"/>
    </source>
</evidence>
<sequence length="594" mass="63744">MNAIYLVICGVLFLVLAYRFYGAFIAARVLAIDASRETPAVRHNDNRDYVPTNKWIVLGHHFAAIAGAGPLIGPVLAAQFGYLPGTLWILLGGVLAGAVHDMVILFASVRYDGLSLAEIAKRELGNFSGVVTSIAVLLILIVAMAGLALAVVNALFNSSWGTFSVGVTIPIALLIGIYMKWLRPGRIAEATVIGVVLVVLGVLAGPAVQHSSWAHFLLFSRHEITVLMAVYGFVAAVLPVWLLLAPRDYLSTYMKIGIMILLALGVIIVHPVLQMPAVTNFIHGHGPIIPGKVWPYLFITIACGAISGFHSLVSSGTTPKMISSEKDILPIGYGGMLMECFVALIALIAATSMAPADYFAINVMPAAFAKLGMHVKDLPVLSQMVGENVAGRPGGAVSLAVGMAHIFGRIPGLGHLMSYLYHFAILFEALFILTTIDAGTRVGRYLLQEIGGVFYRPLKNTNWWPGALVTSALMSFAWGYLVYNGTISTIWPLFGQANQLLSAIALAVGTTFLLHLGKAKYAWITAVPMVFMAVTTISAGYLNIVSSYLPQHNVLLAVISAVTILLALAIIIDSLIKWFIFFSGSHSDEINKIM</sequence>
<dbReference type="STRING" id="1838280.A6M21_12850"/>
<dbReference type="PANTHER" id="PTHR30252:SF3">
    <property type="entry name" value="PYRUVATE_PROTON SYMPORTER BTST"/>
    <property type="match status" value="1"/>
</dbReference>
<dbReference type="InterPro" id="IPR003706">
    <property type="entry name" value="CstA_N"/>
</dbReference>
<comment type="similarity">
    <text evidence="2">Belongs to the peptide transporter carbon starvation (CstA) (TC 2.A.114) family.</text>
</comment>
<feature type="transmembrane region" description="Helical" evidence="8">
    <location>
        <begin position="461"/>
        <end position="481"/>
    </location>
</feature>
<feature type="transmembrane region" description="Helical" evidence="8">
    <location>
        <begin position="554"/>
        <end position="576"/>
    </location>
</feature>
<evidence type="ECO:0000256" key="8">
    <source>
        <dbReference type="SAM" id="Phobius"/>
    </source>
</evidence>
<dbReference type="GO" id="GO:0009267">
    <property type="term" value="P:cellular response to starvation"/>
    <property type="evidence" value="ECO:0007669"/>
    <property type="project" value="InterPro"/>
</dbReference>
<evidence type="ECO:0000256" key="3">
    <source>
        <dbReference type="ARBA" id="ARBA00022448"/>
    </source>
</evidence>
<comment type="subcellular location">
    <subcellularLocation>
        <location evidence="1">Cell membrane</location>
        <topology evidence="1">Multi-pass membrane protein</topology>
    </subcellularLocation>
</comment>
<keyword evidence="3" id="KW-0813">Transport</keyword>
<evidence type="ECO:0000256" key="2">
    <source>
        <dbReference type="ARBA" id="ARBA00007755"/>
    </source>
</evidence>
<evidence type="ECO:0000256" key="6">
    <source>
        <dbReference type="ARBA" id="ARBA00022989"/>
    </source>
</evidence>